<dbReference type="AlphaFoldDB" id="A0A809RIT7"/>
<dbReference type="InterPro" id="IPR015943">
    <property type="entry name" value="WD40/YVTN_repeat-like_dom_sf"/>
</dbReference>
<organism evidence="4 5">
    <name type="scientific">Candidatus Nitrosymbiomonas proteolyticus</name>
    <dbReference type="NCBI Taxonomy" id="2608984"/>
    <lineage>
        <taxon>Bacteria</taxon>
        <taxon>Bacillati</taxon>
        <taxon>Armatimonadota</taxon>
        <taxon>Armatimonadota incertae sedis</taxon>
        <taxon>Candidatus Nitrosymbiomonas</taxon>
    </lineage>
</organism>
<protein>
    <recommendedName>
        <fullName evidence="3">Sortilin N-terminal domain-containing protein</fullName>
    </recommendedName>
</protein>
<evidence type="ECO:0000256" key="2">
    <source>
        <dbReference type="SAM" id="MobiDB-lite"/>
    </source>
</evidence>
<dbReference type="KEGG" id="npy:NPRO_20100"/>
<dbReference type="InterPro" id="IPR031778">
    <property type="entry name" value="Sortilin_N"/>
</dbReference>
<dbReference type="GO" id="GO:0010411">
    <property type="term" value="P:xyloglucan metabolic process"/>
    <property type="evidence" value="ECO:0007669"/>
    <property type="project" value="TreeGrafter"/>
</dbReference>
<name>A0A809RIT7_9BACT</name>
<gene>
    <name evidence="4" type="ORF">NPRO_20100</name>
</gene>
<dbReference type="CDD" id="cd15482">
    <property type="entry name" value="Sialidase_non-viral"/>
    <property type="match status" value="1"/>
</dbReference>
<dbReference type="Gene3D" id="2.130.10.10">
    <property type="entry name" value="YVTN repeat-like/Quinoprotein amine dehydrogenase"/>
    <property type="match status" value="4"/>
</dbReference>
<sequence length="844" mass="93149">MSNRLRTSAVVLAAFVVSALTWGQAELLRGLAPRNLGSTAMAGRVSAIAVYEKEPRIFYVGSASGGLFKTLNGGLTLTPVFERESSISIGAVAVCQTNPDIVWVGTGEQTSRNSVAWGDGVYKSVDGGKTWAHMGLKDSRHIGDIYINPSKPDEVFVGALGHLWGPNAERGLYRTSDGGKTWERVLYVDDKTGVIDMAVDPKNPRNMLVAMWQRDRKPWTFISGGPGSGLYRSTDGGKTFKKVTKGMPEGPIGRMGIDYFYADPKVVIATIENKEGGFFRSTDGGESWTRMSRENPRPFYFSIPRQDPLDANRVYVPGVQMRFSEDQGKTFRNFRTTVHVDHHAMWIDPTDNNHMIIGQDGGVGLSRDRGDTWQHLDHIPVSQFYAIAFDFRRPYYVYGGLQDNGTWGAPTQTPRGGVAFFDWFMISGGDGFHVQVDPTDWATVYSESQGGAIGRSDLSDGSRRSIRPRAPQGERYRFNWSSPIVLSPHNPRTVYFGGNKLFRSVNRGDTWDVISPDLTTNDPDKQRPGEGSVTPENTGAERHCTIITISESPMKPGLIWVGTDDGLVHVTKDGGVTWDNVVNNVHGVPQNTWCSRVTASRYAEGRAYATFDGHRMDDYNMYVYVTEDYGQTWTKITNGLPQVGDCAYVIKEGVNNPDLLYLGTEMGLHISLDKGTSWTKLTEGFPTVAVHDLDVHPRELDLVIGTHGRGIWILDVNGLEALSQEKLNEDVTLAKPQDIVLMGGLTGMGFEGDALWVSRNSQPGTRIWFYSKEAKEGNARITITNAGGETVGSLTANVEKGMNVAVWTPRGRTRIVPGDYRVTLQIGESSYTTSVKVHLPDKPY</sequence>
<dbReference type="Proteomes" id="UP000662873">
    <property type="component" value="Chromosome"/>
</dbReference>
<evidence type="ECO:0000256" key="1">
    <source>
        <dbReference type="ARBA" id="ARBA00022737"/>
    </source>
</evidence>
<dbReference type="Pfam" id="PF15902">
    <property type="entry name" value="Sortilin-Vps10"/>
    <property type="match status" value="1"/>
</dbReference>
<dbReference type="InterPro" id="IPR036278">
    <property type="entry name" value="Sialidase_sf"/>
</dbReference>
<evidence type="ECO:0000313" key="4">
    <source>
        <dbReference type="EMBL" id="BBO24415.1"/>
    </source>
</evidence>
<dbReference type="InterPro" id="IPR052025">
    <property type="entry name" value="Xyloglucanase_GH74"/>
</dbReference>
<keyword evidence="1" id="KW-0677">Repeat</keyword>
<dbReference type="PANTHER" id="PTHR43739:SF5">
    <property type="entry name" value="EXO-ALPHA-SIALIDASE"/>
    <property type="match status" value="1"/>
</dbReference>
<proteinExistence type="predicted"/>
<dbReference type="PANTHER" id="PTHR43739">
    <property type="entry name" value="XYLOGLUCANASE (EUROFUNG)"/>
    <property type="match status" value="1"/>
</dbReference>
<dbReference type="SUPFAM" id="SSF50939">
    <property type="entry name" value="Sialidases"/>
    <property type="match status" value="1"/>
</dbReference>
<evidence type="ECO:0000313" key="5">
    <source>
        <dbReference type="Proteomes" id="UP000662873"/>
    </source>
</evidence>
<dbReference type="SUPFAM" id="SSF110296">
    <property type="entry name" value="Oligoxyloglucan reducing end-specific cellobiohydrolase"/>
    <property type="match status" value="1"/>
</dbReference>
<feature type="region of interest" description="Disordered" evidence="2">
    <location>
        <begin position="512"/>
        <end position="541"/>
    </location>
</feature>
<reference evidence="4" key="1">
    <citation type="journal article" name="DNA Res.">
        <title>The physiological potential of anammox bacteria as revealed by their core genome structure.</title>
        <authorList>
            <person name="Okubo T."/>
            <person name="Toyoda A."/>
            <person name="Fukuhara K."/>
            <person name="Uchiyama I."/>
            <person name="Harigaya Y."/>
            <person name="Kuroiwa M."/>
            <person name="Suzuki T."/>
            <person name="Murakami Y."/>
            <person name="Suwa Y."/>
            <person name="Takami H."/>
        </authorList>
    </citation>
    <scope>NUCLEOTIDE SEQUENCE</scope>
    <source>
        <strain evidence="4">317325-2</strain>
    </source>
</reference>
<evidence type="ECO:0000259" key="3">
    <source>
        <dbReference type="Pfam" id="PF15902"/>
    </source>
</evidence>
<accession>A0A809RIT7</accession>
<feature type="domain" description="Sortilin N-terminal" evidence="3">
    <location>
        <begin position="121"/>
        <end position="246"/>
    </location>
</feature>
<dbReference type="EMBL" id="AP021858">
    <property type="protein sequence ID" value="BBO24415.1"/>
    <property type="molecule type" value="Genomic_DNA"/>
</dbReference>